<evidence type="ECO:0000313" key="2">
    <source>
        <dbReference type="EMBL" id="GAI70229.1"/>
    </source>
</evidence>
<evidence type="ECO:0000256" key="1">
    <source>
        <dbReference type="SAM" id="MobiDB-lite"/>
    </source>
</evidence>
<protein>
    <submittedName>
        <fullName evidence="2">Uncharacterized protein</fullName>
    </submittedName>
</protein>
<dbReference type="EMBL" id="BARW01002308">
    <property type="protein sequence ID" value="GAI70229.1"/>
    <property type="molecule type" value="Genomic_DNA"/>
</dbReference>
<feature type="region of interest" description="Disordered" evidence="1">
    <location>
        <begin position="1"/>
        <end position="24"/>
    </location>
</feature>
<name>X1SQX5_9ZZZZ</name>
<accession>X1SQX5</accession>
<comment type="caution">
    <text evidence="2">The sequence shown here is derived from an EMBL/GenBank/DDBJ whole genome shotgun (WGS) entry which is preliminary data.</text>
</comment>
<dbReference type="AlphaFoldDB" id="X1SQX5"/>
<sequence length="44" mass="4919">CERASRSGSGSRSRGGAKHGLSEEMMKKMAELIIEYTVKKEMEE</sequence>
<organism evidence="2">
    <name type="scientific">marine sediment metagenome</name>
    <dbReference type="NCBI Taxonomy" id="412755"/>
    <lineage>
        <taxon>unclassified sequences</taxon>
        <taxon>metagenomes</taxon>
        <taxon>ecological metagenomes</taxon>
    </lineage>
</organism>
<feature type="non-terminal residue" evidence="2">
    <location>
        <position position="1"/>
    </location>
</feature>
<gene>
    <name evidence="2" type="ORF">S12H4_06537</name>
</gene>
<proteinExistence type="predicted"/>
<feature type="compositionally biased region" description="Low complexity" evidence="1">
    <location>
        <begin position="1"/>
        <end position="14"/>
    </location>
</feature>
<reference evidence="2" key="1">
    <citation type="journal article" date="2014" name="Front. Microbiol.">
        <title>High frequency of phylogenetically diverse reductive dehalogenase-homologous genes in deep subseafloor sedimentary metagenomes.</title>
        <authorList>
            <person name="Kawai M."/>
            <person name="Futagami T."/>
            <person name="Toyoda A."/>
            <person name="Takaki Y."/>
            <person name="Nishi S."/>
            <person name="Hori S."/>
            <person name="Arai W."/>
            <person name="Tsubouchi T."/>
            <person name="Morono Y."/>
            <person name="Uchiyama I."/>
            <person name="Ito T."/>
            <person name="Fujiyama A."/>
            <person name="Inagaki F."/>
            <person name="Takami H."/>
        </authorList>
    </citation>
    <scope>NUCLEOTIDE SEQUENCE</scope>
    <source>
        <strain evidence="2">Expedition CK06-06</strain>
    </source>
</reference>